<evidence type="ECO:0000256" key="2">
    <source>
        <dbReference type="SAM" id="SignalP"/>
    </source>
</evidence>
<name>A0A0L6UHC5_9BASI</name>
<dbReference type="VEuPathDB" id="FungiDB:VP01_6236g2"/>
<dbReference type="OrthoDB" id="1681765at2759"/>
<feature type="domain" description="DUF8040" evidence="3">
    <location>
        <begin position="36"/>
        <end position="102"/>
    </location>
</feature>
<accession>A0A0L6UHC5</accession>
<gene>
    <name evidence="4" type="ORF">VP01_6236g2</name>
</gene>
<evidence type="ECO:0000313" key="4">
    <source>
        <dbReference type="EMBL" id="KNZ47672.1"/>
    </source>
</evidence>
<keyword evidence="5" id="KW-1185">Reference proteome</keyword>
<keyword evidence="1" id="KW-1133">Transmembrane helix</keyword>
<comment type="caution">
    <text evidence="4">The sequence shown here is derived from an EMBL/GenBank/DDBJ whole genome shotgun (WGS) entry which is preliminary data.</text>
</comment>
<organism evidence="4 5">
    <name type="scientific">Puccinia sorghi</name>
    <dbReference type="NCBI Taxonomy" id="27349"/>
    <lineage>
        <taxon>Eukaryota</taxon>
        <taxon>Fungi</taxon>
        <taxon>Dikarya</taxon>
        <taxon>Basidiomycota</taxon>
        <taxon>Pucciniomycotina</taxon>
        <taxon>Pucciniomycetes</taxon>
        <taxon>Pucciniales</taxon>
        <taxon>Pucciniaceae</taxon>
        <taxon>Puccinia</taxon>
    </lineage>
</organism>
<evidence type="ECO:0000256" key="1">
    <source>
        <dbReference type="SAM" id="Phobius"/>
    </source>
</evidence>
<keyword evidence="1" id="KW-0812">Transmembrane</keyword>
<dbReference type="AlphaFoldDB" id="A0A0L6UHC5"/>
<dbReference type="Proteomes" id="UP000037035">
    <property type="component" value="Unassembled WGS sequence"/>
</dbReference>
<feature type="transmembrane region" description="Helical" evidence="1">
    <location>
        <begin position="107"/>
        <end position="130"/>
    </location>
</feature>
<feature type="signal peptide" evidence="2">
    <location>
        <begin position="1"/>
        <end position="17"/>
    </location>
</feature>
<proteinExistence type="predicted"/>
<feature type="chain" id="PRO_5005567859" description="DUF8040 domain-containing protein" evidence="2">
    <location>
        <begin position="18"/>
        <end position="132"/>
    </location>
</feature>
<reference evidence="4 5" key="1">
    <citation type="submission" date="2015-08" db="EMBL/GenBank/DDBJ databases">
        <title>Next Generation Sequencing and Analysis of the Genome of Puccinia sorghi L Schw, the Causal Agent of Maize Common Rust.</title>
        <authorList>
            <person name="Rochi L."/>
            <person name="Burguener G."/>
            <person name="Darino M."/>
            <person name="Turjanski A."/>
            <person name="Kreff E."/>
            <person name="Dieguez M.J."/>
            <person name="Sacco F."/>
        </authorList>
    </citation>
    <scope>NUCLEOTIDE SEQUENCE [LARGE SCALE GENOMIC DNA]</scope>
    <source>
        <strain evidence="4 5">RO10H11247</strain>
    </source>
</reference>
<dbReference type="Pfam" id="PF26138">
    <property type="entry name" value="DUF8040"/>
    <property type="match status" value="1"/>
</dbReference>
<dbReference type="EMBL" id="LAVV01011537">
    <property type="protein sequence ID" value="KNZ47672.1"/>
    <property type="molecule type" value="Genomic_DNA"/>
</dbReference>
<keyword evidence="2" id="KW-0732">Signal</keyword>
<protein>
    <recommendedName>
        <fullName evidence="3">DUF8040 domain-containing protein</fullName>
    </recommendedName>
</protein>
<dbReference type="InterPro" id="IPR058353">
    <property type="entry name" value="DUF8040"/>
</dbReference>
<sequence length="132" mass="15117">MAAIVLVTLLLPLAVHSQTRRIPYNNLDLTGANYKIVILRVQPFKLLCTELIQVKMEPVSKLLSMEEQLAIFLHITGHNNSNRLAQDRFQHSGQTISKYFSVTYSTFWFIFLESLYQALPLIAGRLVILLRS</sequence>
<evidence type="ECO:0000313" key="5">
    <source>
        <dbReference type="Proteomes" id="UP000037035"/>
    </source>
</evidence>
<evidence type="ECO:0000259" key="3">
    <source>
        <dbReference type="Pfam" id="PF26138"/>
    </source>
</evidence>
<keyword evidence="1" id="KW-0472">Membrane</keyword>